<evidence type="ECO:0000313" key="7">
    <source>
        <dbReference type="EMBL" id="WAQ96578.1"/>
    </source>
</evidence>
<comment type="cofactor">
    <cofactor evidence="1">
        <name>pyridoxal 5'-phosphate</name>
        <dbReference type="ChEBI" id="CHEBI:597326"/>
    </cofactor>
</comment>
<dbReference type="Pfam" id="PF00202">
    <property type="entry name" value="Aminotran_3"/>
    <property type="match status" value="1"/>
</dbReference>
<dbReference type="Gene3D" id="3.90.1150.10">
    <property type="entry name" value="Aspartate Aminotransferase, domain 1"/>
    <property type="match status" value="1"/>
</dbReference>
<evidence type="ECO:0000256" key="4">
    <source>
        <dbReference type="ARBA" id="ARBA00022679"/>
    </source>
</evidence>
<dbReference type="Proteomes" id="UP001164746">
    <property type="component" value="Chromosome 2"/>
</dbReference>
<protein>
    <submittedName>
        <fullName evidence="7">GABT-like protein</fullName>
    </submittedName>
</protein>
<dbReference type="EMBL" id="CP111013">
    <property type="protein sequence ID" value="WAQ96578.1"/>
    <property type="molecule type" value="Genomic_DNA"/>
</dbReference>
<proteinExistence type="inferred from homology"/>
<evidence type="ECO:0000256" key="2">
    <source>
        <dbReference type="ARBA" id="ARBA00008954"/>
    </source>
</evidence>
<reference evidence="7" key="1">
    <citation type="submission" date="2022-11" db="EMBL/GenBank/DDBJ databases">
        <title>Centuries of genome instability and evolution in soft-shell clam transmissible cancer (bioRxiv).</title>
        <authorList>
            <person name="Hart S.F.M."/>
            <person name="Yonemitsu M.A."/>
            <person name="Giersch R.M."/>
            <person name="Beal B.F."/>
            <person name="Arriagada G."/>
            <person name="Davis B.W."/>
            <person name="Ostrander E.A."/>
            <person name="Goff S.P."/>
            <person name="Metzger M.J."/>
        </authorList>
    </citation>
    <scope>NUCLEOTIDE SEQUENCE</scope>
    <source>
        <strain evidence="7">MELC-2E11</strain>
        <tissue evidence="7">Siphon/mantle</tissue>
    </source>
</reference>
<dbReference type="InterPro" id="IPR015422">
    <property type="entry name" value="PyrdxlP-dep_Trfase_small"/>
</dbReference>
<name>A0ABY7DI32_MYAAR</name>
<evidence type="ECO:0000256" key="6">
    <source>
        <dbReference type="RuleBase" id="RU003560"/>
    </source>
</evidence>
<dbReference type="SUPFAM" id="SSF53383">
    <property type="entry name" value="PLP-dependent transferases"/>
    <property type="match status" value="1"/>
</dbReference>
<comment type="similarity">
    <text evidence="2 6">Belongs to the class-III pyridoxal-phosphate-dependent aminotransferase family.</text>
</comment>
<organism evidence="7 8">
    <name type="scientific">Mya arenaria</name>
    <name type="common">Soft-shell clam</name>
    <dbReference type="NCBI Taxonomy" id="6604"/>
    <lineage>
        <taxon>Eukaryota</taxon>
        <taxon>Metazoa</taxon>
        <taxon>Spiralia</taxon>
        <taxon>Lophotrochozoa</taxon>
        <taxon>Mollusca</taxon>
        <taxon>Bivalvia</taxon>
        <taxon>Autobranchia</taxon>
        <taxon>Heteroconchia</taxon>
        <taxon>Euheterodonta</taxon>
        <taxon>Imparidentia</taxon>
        <taxon>Neoheterodontei</taxon>
        <taxon>Myida</taxon>
        <taxon>Myoidea</taxon>
        <taxon>Myidae</taxon>
        <taxon>Mya</taxon>
    </lineage>
</organism>
<dbReference type="InterPro" id="IPR005814">
    <property type="entry name" value="Aminotrans_3"/>
</dbReference>
<gene>
    <name evidence="7" type="ORF">MAR_029268</name>
</gene>
<dbReference type="Gene3D" id="3.40.640.10">
    <property type="entry name" value="Type I PLP-dependent aspartate aminotransferase-like (Major domain)"/>
    <property type="match status" value="1"/>
</dbReference>
<dbReference type="InterPro" id="IPR015421">
    <property type="entry name" value="PyrdxlP-dep_Trfase_major"/>
</dbReference>
<keyword evidence="4" id="KW-0808">Transferase</keyword>
<dbReference type="InterPro" id="IPR015424">
    <property type="entry name" value="PyrdxlP-dep_Trfase"/>
</dbReference>
<evidence type="ECO:0000256" key="1">
    <source>
        <dbReference type="ARBA" id="ARBA00001933"/>
    </source>
</evidence>
<sequence>MAMSGLRTTRMIWSRGLKAPSCHLQCRPMSAMASVQQTQHRETFEPEGPRVVTDIPGPRSKQMLQDLDQIQNVGMVKFFCDYEASRGNYLVDVDGNVMLDLFTQISSLPLGKSEVDLFHVTYVNYVNGYNHPAMMDVLKNPVNWSTFVNRPALGMYPPGDWAQRLRSTLLAVAPAGHQQVITMGCGSCSVENGLKAMFMKFMRVRRGGAPYTQEEMDSSLRNQLPGSPNLSVLSFSNALHGRTMGCLALTHSKWQMKVDFPALDWPIADFPNLRYPLDEFKEENRKEEERCLAMVEDLILKGDQNGMAVAGIVVESIQAEGGDQFASANFFQGLRDITNKKGIGLLMDEVQTGCGVTGKFWAHEHFNLTDSPDVVTFSKKMLTGGFYNKDSFRPQESNRIFNTWVGDPSKVILLEAVVKEMTRSNLIGQVNVTGEHLLSELKNMQARYPSILHKARGLGTFCSVDFCDTETRDNTVNKLRQRGMNTGVCGTTTLRFRPALTFLPRHVDIFMGHFDAVLADVTK</sequence>
<dbReference type="PANTHER" id="PTHR43206">
    <property type="entry name" value="AMINOTRANSFERASE"/>
    <property type="match status" value="1"/>
</dbReference>
<keyword evidence="8" id="KW-1185">Reference proteome</keyword>
<keyword evidence="5 6" id="KW-0663">Pyridoxal phosphate</keyword>
<accession>A0ABY7DI32</accession>
<evidence type="ECO:0000256" key="3">
    <source>
        <dbReference type="ARBA" id="ARBA00022576"/>
    </source>
</evidence>
<dbReference type="PANTHER" id="PTHR43206:SF1">
    <property type="entry name" value="4-AMINOBUTYRATE AMINOTRANSFERASE, MITOCHONDRIAL"/>
    <property type="match status" value="1"/>
</dbReference>
<evidence type="ECO:0000313" key="8">
    <source>
        <dbReference type="Proteomes" id="UP001164746"/>
    </source>
</evidence>
<evidence type="ECO:0000256" key="5">
    <source>
        <dbReference type="ARBA" id="ARBA00022898"/>
    </source>
</evidence>
<keyword evidence="3" id="KW-0032">Aminotransferase</keyword>
<dbReference type="PIRSF" id="PIRSF000521">
    <property type="entry name" value="Transaminase_4ab_Lys_Orn"/>
    <property type="match status" value="1"/>
</dbReference>